<dbReference type="EMBL" id="CAJJDP010000091">
    <property type="protein sequence ID" value="CAD8188232.1"/>
    <property type="molecule type" value="Genomic_DNA"/>
</dbReference>
<dbReference type="OMA" id="IRENCAI"/>
<feature type="chain" id="PRO_5035797106" description="Insulin-like growth factor binding protein, N-terminal" evidence="1">
    <location>
        <begin position="17"/>
        <end position="979"/>
    </location>
</feature>
<accession>A0A8S1WHL6</accession>
<keyword evidence="1" id="KW-0732">Signal</keyword>
<reference evidence="2" key="1">
    <citation type="submission" date="2021-01" db="EMBL/GenBank/DDBJ databases">
        <authorList>
            <consortium name="Genoscope - CEA"/>
            <person name="William W."/>
        </authorList>
    </citation>
    <scope>NUCLEOTIDE SEQUENCE</scope>
</reference>
<dbReference type="InterPro" id="IPR052798">
    <property type="entry name" value="Giardia_VSA"/>
</dbReference>
<evidence type="ECO:0000313" key="2">
    <source>
        <dbReference type="EMBL" id="CAD8188232.1"/>
    </source>
</evidence>
<dbReference type="PANTHER" id="PTHR23275">
    <property type="entry name" value="CABRIOLET.-RELATED"/>
    <property type="match status" value="1"/>
</dbReference>
<dbReference type="PANTHER" id="PTHR23275:SF100">
    <property type="entry name" value="EGF-LIKE DOMAIN-CONTAINING PROTEIN"/>
    <property type="match status" value="1"/>
</dbReference>
<gene>
    <name evidence="2" type="ORF">POCTA_138.1.T0920100</name>
</gene>
<keyword evidence="3" id="KW-1185">Reference proteome</keyword>
<evidence type="ECO:0008006" key="4">
    <source>
        <dbReference type="Google" id="ProtNLM"/>
    </source>
</evidence>
<proteinExistence type="predicted"/>
<dbReference type="AlphaFoldDB" id="A0A8S1WHL6"/>
<evidence type="ECO:0000256" key="1">
    <source>
        <dbReference type="SAM" id="SignalP"/>
    </source>
</evidence>
<comment type="caution">
    <text evidence="2">The sequence shown here is derived from an EMBL/GenBank/DDBJ whole genome shotgun (WGS) entry which is preliminary data.</text>
</comment>
<feature type="signal peptide" evidence="1">
    <location>
        <begin position="1"/>
        <end position="16"/>
    </location>
</feature>
<name>A0A8S1WHL6_PAROT</name>
<organism evidence="2 3">
    <name type="scientific">Paramecium octaurelia</name>
    <dbReference type="NCBI Taxonomy" id="43137"/>
    <lineage>
        <taxon>Eukaryota</taxon>
        <taxon>Sar</taxon>
        <taxon>Alveolata</taxon>
        <taxon>Ciliophora</taxon>
        <taxon>Intramacronucleata</taxon>
        <taxon>Oligohymenophorea</taxon>
        <taxon>Peniculida</taxon>
        <taxon>Parameciidae</taxon>
        <taxon>Paramecium</taxon>
    </lineage>
</organism>
<protein>
    <recommendedName>
        <fullName evidence="4">Insulin-like growth factor binding protein, N-terminal</fullName>
    </recommendedName>
</protein>
<dbReference type="OrthoDB" id="10378871at2759"/>
<sequence length="979" mass="114824">MFWIFYILRLVQSACSYTNFDSFQLNSDSFYQEKSYVRGNPYAFGVWTQFAPIRKNFFADKSKPYFDSTLSLDGFHILNFQSGGNIQTLFYQQPLYVTGYPTLIILQYTQSGVFSYKIQEGLYYYEGYWVFTYFSFNYDNKYNFASYSTGDDRFFNFLVTNRRLKTQTTNAKLEYGGQGLYIIGTSSFNLNIFLGRISIITTFESSITFFLNTDKAKFLSFILSCLVPPACQSPVELSFFHETYNQRNYTARNYQVDIKGLTYMFDFWMKRDSYKVNSNKEILLSFGGIFQSLERFYQLAIYWRVVNQDVTLLHNLDVYYLVPGEQITQYNDDYLVQLFKPKTSFEQWSYIKYQFQKVGAYQYVYCSLYQSCCDTWEQYYVLNFPYYQQYSNYQATITLFTEQNDVLILPFEGLISNLRFKYCYNIEYEFGKDSNINCNALCKTCTGPTKYDCASCYDEQNRYLLSDLHQCYCKSNYQEAGGLICQKTFLSSISQQKELYKEFNLIDVQNNNKCNYGYFEVWKDLKFLGCIKCPYFGQGHNSVNCINCILNSQNWYLNPICNIDYRTDDSKFYYNQQLDYQSQEIYIINIDLMITEQCHGCEYIAEIKNSQSIIKNVNGLNTYYQCKQYLYPKNNNCELCVINCMKCKDTEKCLDCNQGFYIKDDHCYQCPQRCLSCSLDAELEQVKCLDCEQGYSLIDDNCQKCGDLCEICEKRLNGNTGQEYMKCLKCNYNAYISLDGESCYLNNLDHCIYPFQFSILSSSINTYLYDFQPQESQYIRTGCTFCTSISQLNTENNSFTCIPQGSDEILSGCYQAVRDSGSLYCYLGTTRRMDFGFGFCNQFIPNCLVCFRLDWEYSGICFLCEDGYYNDYYKSFCKPCNPECATCIQVDSSKMVKSANERVFYNLRPIKGNAEYYLLTQNPNKNEIEIICTNCSDGYVKHFDKCIEKCPSSCKECKVIDDQQMHLMSLKLQYMSAKN</sequence>
<evidence type="ECO:0000313" key="3">
    <source>
        <dbReference type="Proteomes" id="UP000683925"/>
    </source>
</evidence>
<dbReference type="Proteomes" id="UP000683925">
    <property type="component" value="Unassembled WGS sequence"/>
</dbReference>